<dbReference type="AlphaFoldDB" id="A0AAD4MUF0"/>
<reference evidence="2" key="1">
    <citation type="submission" date="2022-01" db="EMBL/GenBank/DDBJ databases">
        <title>Genome Sequence Resource for Two Populations of Ditylenchus destructor, the Migratory Endoparasitic Phytonematode.</title>
        <authorList>
            <person name="Zhang H."/>
            <person name="Lin R."/>
            <person name="Xie B."/>
        </authorList>
    </citation>
    <scope>NUCLEOTIDE SEQUENCE</scope>
    <source>
        <strain evidence="2">BazhouSP</strain>
    </source>
</reference>
<organism evidence="2 3">
    <name type="scientific">Ditylenchus destructor</name>
    <dbReference type="NCBI Taxonomy" id="166010"/>
    <lineage>
        <taxon>Eukaryota</taxon>
        <taxon>Metazoa</taxon>
        <taxon>Ecdysozoa</taxon>
        <taxon>Nematoda</taxon>
        <taxon>Chromadorea</taxon>
        <taxon>Rhabditida</taxon>
        <taxon>Tylenchina</taxon>
        <taxon>Tylenchomorpha</taxon>
        <taxon>Sphaerularioidea</taxon>
        <taxon>Anguinidae</taxon>
        <taxon>Anguininae</taxon>
        <taxon>Ditylenchus</taxon>
    </lineage>
</organism>
<feature type="region of interest" description="Disordered" evidence="1">
    <location>
        <begin position="77"/>
        <end position="110"/>
    </location>
</feature>
<comment type="caution">
    <text evidence="2">The sequence shown here is derived from an EMBL/GenBank/DDBJ whole genome shotgun (WGS) entry which is preliminary data.</text>
</comment>
<feature type="region of interest" description="Disordered" evidence="1">
    <location>
        <begin position="1"/>
        <end position="39"/>
    </location>
</feature>
<name>A0AAD4MUF0_9BILA</name>
<evidence type="ECO:0000313" key="3">
    <source>
        <dbReference type="Proteomes" id="UP001201812"/>
    </source>
</evidence>
<feature type="compositionally biased region" description="Low complexity" evidence="1">
    <location>
        <begin position="10"/>
        <end position="36"/>
    </location>
</feature>
<accession>A0AAD4MUF0</accession>
<evidence type="ECO:0000256" key="1">
    <source>
        <dbReference type="SAM" id="MobiDB-lite"/>
    </source>
</evidence>
<dbReference type="Proteomes" id="UP001201812">
    <property type="component" value="Unassembled WGS sequence"/>
</dbReference>
<proteinExistence type="predicted"/>
<evidence type="ECO:0000313" key="2">
    <source>
        <dbReference type="EMBL" id="KAI1707346.1"/>
    </source>
</evidence>
<sequence>MYKVSRKLMSSQQQSSSLSSSSSTSSSASSSCHSSSGLPHNIRRTTAVYNVRSRNWSNSNLLSTVNSKNCCSFGSSGSAATSPSSSCVTSPTNSGNSSTHSSTPPSLSSSMTDLVLWVPCPTIRKAPKSSVPPQSSSIFLKPKRRRSPLWDAQDAMKSKDVLLLEQCWQKFSSNSEGMPDPTVVHYAPETVALSEEEMREWEDRLTLQLLKEVDIDPRLVMC</sequence>
<keyword evidence="3" id="KW-1185">Reference proteome</keyword>
<gene>
    <name evidence="2" type="ORF">DdX_12442</name>
</gene>
<protein>
    <submittedName>
        <fullName evidence="2">Uncharacterized protein</fullName>
    </submittedName>
</protein>
<dbReference type="PROSITE" id="PS51257">
    <property type="entry name" value="PROKAR_LIPOPROTEIN"/>
    <property type="match status" value="1"/>
</dbReference>
<dbReference type="EMBL" id="JAKKPZ010000041">
    <property type="protein sequence ID" value="KAI1707346.1"/>
    <property type="molecule type" value="Genomic_DNA"/>
</dbReference>